<dbReference type="Proteomes" id="UP000598297">
    <property type="component" value="Unassembled WGS sequence"/>
</dbReference>
<dbReference type="Pfam" id="PF07739">
    <property type="entry name" value="TipAS"/>
    <property type="match status" value="1"/>
</dbReference>
<feature type="domain" description="TipAS antibiotic-recognition" evidence="1">
    <location>
        <begin position="20"/>
        <end position="88"/>
    </location>
</feature>
<dbReference type="InterPro" id="IPR012925">
    <property type="entry name" value="TipAS_dom"/>
</dbReference>
<dbReference type="OrthoDB" id="9809391at2"/>
<keyword evidence="3" id="KW-1185">Reference proteome</keyword>
<organism evidence="2 3">
    <name type="scientific">Streptomyces boluensis</name>
    <dbReference type="NCBI Taxonomy" id="1775135"/>
    <lineage>
        <taxon>Bacteria</taxon>
        <taxon>Bacillati</taxon>
        <taxon>Actinomycetota</taxon>
        <taxon>Actinomycetes</taxon>
        <taxon>Kitasatosporales</taxon>
        <taxon>Streptomycetaceae</taxon>
        <taxon>Streptomyces</taxon>
    </lineage>
</organism>
<accession>A0A964XN61</accession>
<evidence type="ECO:0000313" key="3">
    <source>
        <dbReference type="Proteomes" id="UP000598297"/>
    </source>
</evidence>
<reference evidence="2" key="1">
    <citation type="submission" date="2020-01" db="EMBL/GenBank/DDBJ databases">
        <title>Whole-genome analyses of novel actinobacteria.</title>
        <authorList>
            <person name="Sahin N."/>
        </authorList>
    </citation>
    <scope>NUCLEOTIDE SEQUENCE</scope>
    <source>
        <strain evidence="2">YC537</strain>
    </source>
</reference>
<comment type="caution">
    <text evidence="2">The sequence shown here is derived from an EMBL/GenBank/DDBJ whole genome shotgun (WGS) entry which is preliminary data.</text>
</comment>
<dbReference type="EMBL" id="JAAAHS010000171">
    <property type="protein sequence ID" value="NBE53871.1"/>
    <property type="molecule type" value="Genomic_DNA"/>
</dbReference>
<dbReference type="Gene3D" id="1.10.490.50">
    <property type="entry name" value="Antibiotic binding domain of TipA-like multidrug resistance regulators"/>
    <property type="match status" value="1"/>
</dbReference>
<name>A0A964XN61_9ACTN</name>
<dbReference type="SUPFAM" id="SSF89082">
    <property type="entry name" value="Antibiotic binding domain of TipA-like multidrug resistance regulators"/>
    <property type="match status" value="1"/>
</dbReference>
<evidence type="ECO:0000259" key="1">
    <source>
        <dbReference type="Pfam" id="PF07739"/>
    </source>
</evidence>
<protein>
    <recommendedName>
        <fullName evidence="1">TipAS antibiotic-recognition domain-containing protein</fullName>
    </recommendedName>
</protein>
<proteinExistence type="predicted"/>
<gene>
    <name evidence="2" type="ORF">GUY60_21090</name>
</gene>
<sequence length="93" mass="10263">MRGRWRYGARPDGEAGVAVAAAAASADVEPVQAEVDTQYRGLSEMRTPSAEEYRAIGRACVNNEVWRTAYESIAPGLAEYQRQAIEAYANRLR</sequence>
<dbReference type="InterPro" id="IPR036244">
    <property type="entry name" value="TipA-like_antibiotic-bd"/>
</dbReference>
<evidence type="ECO:0000313" key="2">
    <source>
        <dbReference type="EMBL" id="NBE53871.1"/>
    </source>
</evidence>
<dbReference type="AlphaFoldDB" id="A0A964XN61"/>